<dbReference type="SUPFAM" id="SSF53098">
    <property type="entry name" value="Ribonuclease H-like"/>
    <property type="match status" value="1"/>
</dbReference>
<dbReference type="PANTHER" id="PTHR46889:SF4">
    <property type="entry name" value="TRANSPOSASE INSO FOR INSERTION SEQUENCE ELEMENT IS911B-RELATED"/>
    <property type="match status" value="1"/>
</dbReference>
<dbReference type="InterPro" id="IPR050900">
    <property type="entry name" value="Transposase_IS3/IS150/IS904"/>
</dbReference>
<reference evidence="2" key="1">
    <citation type="submission" date="2018-05" db="EMBL/GenBank/DDBJ databases">
        <authorList>
            <person name="Lanie J.A."/>
            <person name="Ng W.-L."/>
            <person name="Kazmierczak K.M."/>
            <person name="Andrzejewski T.M."/>
            <person name="Davidsen T.M."/>
            <person name="Wayne K.J."/>
            <person name="Tettelin H."/>
            <person name="Glass J.I."/>
            <person name="Rusch D."/>
            <person name="Podicherti R."/>
            <person name="Tsui H.-C.T."/>
            <person name="Winkler M.E."/>
        </authorList>
    </citation>
    <scope>NUCLEOTIDE SEQUENCE</scope>
</reference>
<dbReference type="GO" id="GO:0003676">
    <property type="term" value="F:nucleic acid binding"/>
    <property type="evidence" value="ECO:0007669"/>
    <property type="project" value="InterPro"/>
</dbReference>
<dbReference type="EMBL" id="UINC01090983">
    <property type="protein sequence ID" value="SVC43388.1"/>
    <property type="molecule type" value="Genomic_DNA"/>
</dbReference>
<organism evidence="2">
    <name type="scientific">marine metagenome</name>
    <dbReference type="NCBI Taxonomy" id="408172"/>
    <lineage>
        <taxon>unclassified sequences</taxon>
        <taxon>metagenomes</taxon>
        <taxon>ecological metagenomes</taxon>
    </lineage>
</organism>
<dbReference type="PANTHER" id="PTHR46889">
    <property type="entry name" value="TRANSPOSASE INSF FOR INSERTION SEQUENCE IS3B-RELATED"/>
    <property type="match status" value="1"/>
</dbReference>
<dbReference type="Gene3D" id="3.30.420.10">
    <property type="entry name" value="Ribonuclease H-like superfamily/Ribonuclease H"/>
    <property type="match status" value="1"/>
</dbReference>
<dbReference type="InterPro" id="IPR001584">
    <property type="entry name" value="Integrase_cat-core"/>
</dbReference>
<dbReference type="InterPro" id="IPR036397">
    <property type="entry name" value="RNaseH_sf"/>
</dbReference>
<feature type="domain" description="Integrase catalytic" evidence="1">
    <location>
        <begin position="1"/>
        <end position="82"/>
    </location>
</feature>
<proteinExistence type="predicted"/>
<dbReference type="GO" id="GO:0015074">
    <property type="term" value="P:DNA integration"/>
    <property type="evidence" value="ECO:0007669"/>
    <property type="project" value="InterPro"/>
</dbReference>
<evidence type="ECO:0000259" key="1">
    <source>
        <dbReference type="PROSITE" id="PS50994"/>
    </source>
</evidence>
<sequence length="110" mass="13090">MKKFIRVSGMTHVRTSPYYPQSNGKLERWHKTLIRECVRPGCPLSLQQARELVEIYIHNYNENRLHSAIGYVTPRDKLEGREKKIFQQRDKKLEEARERRLQKGKNKIAA</sequence>
<name>A0A382M450_9ZZZZ</name>
<dbReference type="Pfam" id="PF13683">
    <property type="entry name" value="rve_3"/>
    <property type="match status" value="1"/>
</dbReference>
<dbReference type="PROSITE" id="PS50994">
    <property type="entry name" value="INTEGRASE"/>
    <property type="match status" value="1"/>
</dbReference>
<evidence type="ECO:0000313" key="2">
    <source>
        <dbReference type="EMBL" id="SVC43388.1"/>
    </source>
</evidence>
<dbReference type="AlphaFoldDB" id="A0A382M450"/>
<gene>
    <name evidence="2" type="ORF">METZ01_LOCUS296242</name>
</gene>
<accession>A0A382M450</accession>
<dbReference type="InterPro" id="IPR012337">
    <property type="entry name" value="RNaseH-like_sf"/>
</dbReference>
<protein>
    <recommendedName>
        <fullName evidence="1">Integrase catalytic domain-containing protein</fullName>
    </recommendedName>
</protein>